<accession>A0A843USD3</accession>
<reference evidence="2" key="1">
    <citation type="submission" date="2017-07" db="EMBL/GenBank/DDBJ databases">
        <title>Taro Niue Genome Assembly and Annotation.</title>
        <authorList>
            <person name="Atibalentja N."/>
            <person name="Keating K."/>
            <person name="Fields C.J."/>
        </authorList>
    </citation>
    <scope>NUCLEOTIDE SEQUENCE</scope>
    <source>
        <strain evidence="2">Niue_2</strain>
        <tissue evidence="2">Leaf</tissue>
    </source>
</reference>
<evidence type="ECO:0000313" key="3">
    <source>
        <dbReference type="Proteomes" id="UP000652761"/>
    </source>
</evidence>
<gene>
    <name evidence="2" type="ORF">Taro_016238</name>
</gene>
<evidence type="ECO:0000313" key="2">
    <source>
        <dbReference type="EMBL" id="MQL83743.1"/>
    </source>
</evidence>
<protein>
    <submittedName>
        <fullName evidence="2">Uncharacterized protein</fullName>
    </submittedName>
</protein>
<sequence length="218" mass="23435">MKEINKHNHQNPKNTEDRLRPTSVGMQGKSVGIPGELVCREKWEEEPRKQNQEEIIIKLRGRHSRQGEGGRPKCWGRAGEPRSILIIYNTAYISTLSWYSGNCSAYFAFQPSTAHFLGAAGAGFDVGAGAHLVAAATVLGLLRRCDPPPSCPSQPRSGVAEMLGKRGWTGGGCEEYNAEGEEGGGGGRHGAAGGGGRHGSGMFNYRSQDKSRKVLGRT</sequence>
<feature type="region of interest" description="Disordered" evidence="1">
    <location>
        <begin position="1"/>
        <end position="28"/>
    </location>
</feature>
<evidence type="ECO:0000256" key="1">
    <source>
        <dbReference type="SAM" id="MobiDB-lite"/>
    </source>
</evidence>
<feature type="region of interest" description="Disordered" evidence="1">
    <location>
        <begin position="177"/>
        <end position="218"/>
    </location>
</feature>
<dbReference type="EMBL" id="NMUH01000715">
    <property type="protein sequence ID" value="MQL83743.1"/>
    <property type="molecule type" value="Genomic_DNA"/>
</dbReference>
<name>A0A843USD3_COLES</name>
<comment type="caution">
    <text evidence="2">The sequence shown here is derived from an EMBL/GenBank/DDBJ whole genome shotgun (WGS) entry which is preliminary data.</text>
</comment>
<keyword evidence="3" id="KW-1185">Reference proteome</keyword>
<feature type="compositionally biased region" description="Gly residues" evidence="1">
    <location>
        <begin position="183"/>
        <end position="199"/>
    </location>
</feature>
<dbReference type="Proteomes" id="UP000652761">
    <property type="component" value="Unassembled WGS sequence"/>
</dbReference>
<dbReference type="AlphaFoldDB" id="A0A843USD3"/>
<proteinExistence type="predicted"/>
<organism evidence="2 3">
    <name type="scientific">Colocasia esculenta</name>
    <name type="common">Wild taro</name>
    <name type="synonym">Arum esculentum</name>
    <dbReference type="NCBI Taxonomy" id="4460"/>
    <lineage>
        <taxon>Eukaryota</taxon>
        <taxon>Viridiplantae</taxon>
        <taxon>Streptophyta</taxon>
        <taxon>Embryophyta</taxon>
        <taxon>Tracheophyta</taxon>
        <taxon>Spermatophyta</taxon>
        <taxon>Magnoliopsida</taxon>
        <taxon>Liliopsida</taxon>
        <taxon>Araceae</taxon>
        <taxon>Aroideae</taxon>
        <taxon>Colocasieae</taxon>
        <taxon>Colocasia</taxon>
    </lineage>
</organism>